<comment type="caution">
    <text evidence="3">The sequence shown here is derived from an EMBL/GenBank/DDBJ whole genome shotgun (WGS) entry which is preliminary data.</text>
</comment>
<sequence length="1292" mass="138880">MVAVATAQPAAPPAARRFKQLDDSSSSSAEEEEAPALQASVAKKVATGVAPRTIIAWEARTWAQVPAAMCEAVFLVPGWGSAKANKLVDLCPEWAQPIDLVEATAETIEAVAVRLRSEKAGISAAALCKLRNEFCKKHNAAIGAANFDAQDGAPSESQAASRAADAARKRKARQSDSQLRDAEVARRRKARQSVGIDDVNSLSEMPLSALAGRFQGWGGTKIERVRAWGVALTTAEPWTTVGAFANADERLVLRCGREVKGLSVFAIASLWHHVRVELGLDDRGVSQQSVQSSAVALIQQRWQARAMLPAGALEQSFLDDLCATNASMFTFSSQRLRPESLDLAAAGILEAATAAGIMASDAPGMAPRPFTLEDARRLEEWAAQCDTHEDILKYAHLSSEDVSKMLSAVLSARESCEAMVVCAGASSEQPCYECDGPSAPKHLSAHFVRHNPDFYRADAPPGSFAAGHDLGRTRVAGGLDNVLVDLGDVSTLEQLMLAETRMYHITVKVVSPTEDQGAARVRLKSNTIVFPQHVIVGGSTRVPGPFDGSAALDAALERVQCIFVGPKGRRSTLERTALMVPDLRLAPAVLLNALRIRFLLHGGDPPGVSVESLRALGLEARVSAHVAKQTLLDGDVSRRLEARAAAANDVHNVRIGAMDAAHADGVALDAGDDANAVEHVYAGVFQEGGSELKLYFDSLAKLVRNGENVGGEDGGDGCDSSGLGSDESTGGGRGKRVVAPTGVDAARAPELLIGRDEQPLSDYSDAAEGLYGGWWALFPLRQGFQRGTPLSDRDLKRMVLFYDVRFAQSMSLLFHLANVRMRHDVNKSVASRVHSSPAAFDEYSKVIRDPEFPKKLAAAQANPKSPEATELLTRLVNFITLSASKMRWSSKERASEITWLLNLSRYAGHGSQFTSLAPDDVHDPLTIRYMHSSTSVSEFPTVVPDDFLKALRGQTGSERVVGHFDMTEPMLQRAAYANPVATAAVFHSRIGTVITHLIGHDLERIKSVRLDSDEAVKGIGGISAFWSDVTECNKRDAQHIHGKSHGALSPELLADVAPYPKLQRAACAAIDSHITGEAPLEYHTISELQSTLKVQKRLDAAAPLPASASFRADAATQAAAFDDFVHSARITQMNRNEHVHCHTCTSGKCGKFFCRMACWRPHPVPMTTIAQLRLLGAVCSPCAVGATPPAAPVEKHVSVNWRCSNCYAGGYDPMSVDHDPGVFARLHEEDAKRHIGFTLDMDIQPPAPVEADERFRPIDKRALVLELRRRKLPAIATEAEAAAGDDSASGAI</sequence>
<dbReference type="OrthoDB" id="3257061at2759"/>
<evidence type="ECO:0000313" key="3">
    <source>
        <dbReference type="EMBL" id="KOO33906.1"/>
    </source>
</evidence>
<evidence type="ECO:0000313" key="4">
    <source>
        <dbReference type="Proteomes" id="UP000037460"/>
    </source>
</evidence>
<feature type="compositionally biased region" description="Low complexity" evidence="1">
    <location>
        <begin position="1"/>
        <end position="15"/>
    </location>
</feature>
<dbReference type="Proteomes" id="UP000037460">
    <property type="component" value="Unassembled WGS sequence"/>
</dbReference>
<feature type="region of interest" description="Disordered" evidence="1">
    <location>
        <begin position="708"/>
        <end position="737"/>
    </location>
</feature>
<protein>
    <recommendedName>
        <fullName evidence="2">Helitron helicase-like domain-containing protein</fullName>
    </recommendedName>
</protein>
<feature type="domain" description="Helitron helicase-like" evidence="2">
    <location>
        <begin position="797"/>
        <end position="1042"/>
    </location>
</feature>
<dbReference type="InterPro" id="IPR025476">
    <property type="entry name" value="Helitron_helicase-like"/>
</dbReference>
<dbReference type="Pfam" id="PF14214">
    <property type="entry name" value="Helitron_like_N"/>
    <property type="match status" value="1"/>
</dbReference>
<accession>A0A0M0K4W7</accession>
<evidence type="ECO:0000259" key="2">
    <source>
        <dbReference type="Pfam" id="PF14214"/>
    </source>
</evidence>
<evidence type="ECO:0000256" key="1">
    <source>
        <dbReference type="SAM" id="MobiDB-lite"/>
    </source>
</evidence>
<organism evidence="3 4">
    <name type="scientific">Chrysochromulina tobinii</name>
    <dbReference type="NCBI Taxonomy" id="1460289"/>
    <lineage>
        <taxon>Eukaryota</taxon>
        <taxon>Haptista</taxon>
        <taxon>Haptophyta</taxon>
        <taxon>Prymnesiophyceae</taxon>
        <taxon>Prymnesiales</taxon>
        <taxon>Chrysochromulinaceae</taxon>
        <taxon>Chrysochromulina</taxon>
    </lineage>
</organism>
<feature type="compositionally biased region" description="Low complexity" evidence="1">
    <location>
        <begin position="718"/>
        <end position="728"/>
    </location>
</feature>
<feature type="non-terminal residue" evidence="3">
    <location>
        <position position="1292"/>
    </location>
</feature>
<keyword evidence="4" id="KW-1185">Reference proteome</keyword>
<dbReference type="EMBL" id="JWZX01001390">
    <property type="protein sequence ID" value="KOO33906.1"/>
    <property type="molecule type" value="Genomic_DNA"/>
</dbReference>
<proteinExistence type="predicted"/>
<reference evidence="4" key="1">
    <citation type="journal article" date="2015" name="PLoS Genet.">
        <title>Genome Sequence and Transcriptome Analyses of Chrysochromulina tobin: Metabolic Tools for Enhanced Algal Fitness in the Prominent Order Prymnesiales (Haptophyceae).</title>
        <authorList>
            <person name="Hovde B.T."/>
            <person name="Deodato C.R."/>
            <person name="Hunsperger H.M."/>
            <person name="Ryken S.A."/>
            <person name="Yost W."/>
            <person name="Jha R.K."/>
            <person name="Patterson J."/>
            <person name="Monnat R.J. Jr."/>
            <person name="Barlow S.B."/>
            <person name="Starkenburg S.R."/>
            <person name="Cattolico R.A."/>
        </authorList>
    </citation>
    <scope>NUCLEOTIDE SEQUENCE</scope>
    <source>
        <strain evidence="4">CCMP291</strain>
    </source>
</reference>
<feature type="region of interest" description="Disordered" evidence="1">
    <location>
        <begin position="1"/>
        <end position="37"/>
    </location>
</feature>
<name>A0A0M0K4W7_9EUKA</name>
<gene>
    <name evidence="3" type="ORF">Ctob_016173</name>
</gene>
<feature type="region of interest" description="Disordered" evidence="1">
    <location>
        <begin position="149"/>
        <end position="186"/>
    </location>
</feature>